<sequence>LNLKDGTDKYEVRTKNGEAQTVKFDEKVKDGGTAEGQVELEFKKESEKLKEELPQAGVGFFKSRRWPFWAVVAVVESDLDTFLQKNHDKLVLVKFSTAWCPPCQVLQKNIGELLAELEKSAAPKKELLVLEVDAEKFPQLAQRTQFRPVGKVINTSPFHGEDRGFESRTGHQIGGRLSVIFVETRRRINAGSIPVASARFAGPHRAIGRRSGLKIRPVWVRLPLWAPLEGFIYQYIDTAEGKVNFNTTPKSNLELKILDNNDKEVKEYDYILPTDSKANRSLFDQEIKKIHKKLLKENQSDLFSLDEKKSLPDSDDILYNITETEGKIQLNFYKKDATATSSKVLLEDQIKIEPKYYVTSEITFSEGGDLTEEKNSKPKLTTG</sequence>
<accession>A0ACA9JZU4</accession>
<feature type="non-terminal residue" evidence="1">
    <location>
        <position position="1"/>
    </location>
</feature>
<comment type="caution">
    <text evidence="1">The sequence shown here is derived from an EMBL/GenBank/DDBJ whole genome shotgun (WGS) entry which is preliminary data.</text>
</comment>
<proteinExistence type="predicted"/>
<organism evidence="1 2">
    <name type="scientific">Cetraspora pellucida</name>
    <dbReference type="NCBI Taxonomy" id="1433469"/>
    <lineage>
        <taxon>Eukaryota</taxon>
        <taxon>Fungi</taxon>
        <taxon>Fungi incertae sedis</taxon>
        <taxon>Mucoromycota</taxon>
        <taxon>Glomeromycotina</taxon>
        <taxon>Glomeromycetes</taxon>
        <taxon>Diversisporales</taxon>
        <taxon>Gigasporaceae</taxon>
        <taxon>Cetraspora</taxon>
    </lineage>
</organism>
<keyword evidence="2" id="KW-1185">Reference proteome</keyword>
<dbReference type="EMBL" id="CAJVPW010000136">
    <property type="protein sequence ID" value="CAG8444208.1"/>
    <property type="molecule type" value="Genomic_DNA"/>
</dbReference>
<evidence type="ECO:0000313" key="2">
    <source>
        <dbReference type="Proteomes" id="UP000789366"/>
    </source>
</evidence>
<dbReference type="Proteomes" id="UP000789366">
    <property type="component" value="Unassembled WGS sequence"/>
</dbReference>
<protein>
    <submittedName>
        <fullName evidence="1">16914_t:CDS:1</fullName>
    </submittedName>
</protein>
<reference evidence="1" key="1">
    <citation type="submission" date="2021-06" db="EMBL/GenBank/DDBJ databases">
        <authorList>
            <person name="Kallberg Y."/>
            <person name="Tangrot J."/>
            <person name="Rosling A."/>
        </authorList>
    </citation>
    <scope>NUCLEOTIDE SEQUENCE</scope>
    <source>
        <strain evidence="1">28 12/20/2015</strain>
    </source>
</reference>
<evidence type="ECO:0000313" key="1">
    <source>
        <dbReference type="EMBL" id="CAG8444208.1"/>
    </source>
</evidence>
<gene>
    <name evidence="1" type="ORF">SPELUC_LOCUS389</name>
</gene>
<name>A0ACA9JZU4_9GLOM</name>